<proteinExistence type="predicted"/>
<sequence>MTTLVKKAPLFLAATVFGAFTSTAALAQTVACDADAGILTNCLTGEEVDVDNQAAEGPGRGAERVTVGTVDDQDNGQADGGSAAVVGTVDDQDNGQADGGSPING</sequence>
<reference evidence="3 4" key="1">
    <citation type="journal article" date="2015" name="Int. J. Syst. Evol. Microbiol.">
        <title>Aestuariivita atlantica sp. nov., isolated from deep sea sediment of the Atlantic Ocean.</title>
        <authorList>
            <person name="Li G."/>
            <person name="Lai Q."/>
            <person name="Du Y."/>
            <person name="Liu X."/>
            <person name="Sun F."/>
            <person name="Shao Z."/>
        </authorList>
    </citation>
    <scope>NUCLEOTIDE SEQUENCE [LARGE SCALE GENOMIC DNA]</scope>
    <source>
        <strain evidence="3 4">22II-S11-z3</strain>
    </source>
</reference>
<comment type="caution">
    <text evidence="3">The sequence shown here is derived from an EMBL/GenBank/DDBJ whole genome shotgun (WGS) entry which is preliminary data.</text>
</comment>
<organism evidence="3 4">
    <name type="scientific">Pseudaestuariivita atlantica</name>
    <dbReference type="NCBI Taxonomy" id="1317121"/>
    <lineage>
        <taxon>Bacteria</taxon>
        <taxon>Pseudomonadati</taxon>
        <taxon>Pseudomonadota</taxon>
        <taxon>Alphaproteobacteria</taxon>
        <taxon>Rhodobacterales</taxon>
        <taxon>Paracoccaceae</taxon>
        <taxon>Pseudaestuariivita</taxon>
    </lineage>
</organism>
<dbReference type="Proteomes" id="UP000036938">
    <property type="component" value="Unassembled WGS sequence"/>
</dbReference>
<dbReference type="STRING" id="1317121.ATO11_17420"/>
<feature type="signal peptide" evidence="2">
    <location>
        <begin position="1"/>
        <end position="27"/>
    </location>
</feature>
<evidence type="ECO:0000256" key="1">
    <source>
        <dbReference type="SAM" id="MobiDB-lite"/>
    </source>
</evidence>
<dbReference type="EMBL" id="AQQZ01000009">
    <property type="protein sequence ID" value="KNG92389.1"/>
    <property type="molecule type" value="Genomic_DNA"/>
</dbReference>
<evidence type="ECO:0000313" key="3">
    <source>
        <dbReference type="EMBL" id="KNG92389.1"/>
    </source>
</evidence>
<dbReference type="AlphaFoldDB" id="A0A0L1JKV6"/>
<evidence type="ECO:0000313" key="4">
    <source>
        <dbReference type="Proteomes" id="UP000036938"/>
    </source>
</evidence>
<keyword evidence="4" id="KW-1185">Reference proteome</keyword>
<gene>
    <name evidence="3" type="ORF">ATO11_17420</name>
</gene>
<feature type="chain" id="PRO_5005554033" evidence="2">
    <location>
        <begin position="28"/>
        <end position="105"/>
    </location>
</feature>
<feature type="region of interest" description="Disordered" evidence="1">
    <location>
        <begin position="69"/>
        <end position="105"/>
    </location>
</feature>
<evidence type="ECO:0000256" key="2">
    <source>
        <dbReference type="SAM" id="SignalP"/>
    </source>
</evidence>
<protein>
    <submittedName>
        <fullName evidence="3">Uncharacterized protein</fullName>
    </submittedName>
</protein>
<name>A0A0L1JKV6_9RHOB</name>
<dbReference type="RefSeq" id="WP_050532190.1">
    <property type="nucleotide sequence ID" value="NZ_AQQZ01000009.1"/>
</dbReference>
<accession>A0A0L1JKV6</accession>
<keyword evidence="2" id="KW-0732">Signal</keyword>